<comment type="caution">
    <text evidence="1">The sequence shown here is derived from an EMBL/GenBank/DDBJ whole genome shotgun (WGS) entry which is preliminary data.</text>
</comment>
<dbReference type="EMBL" id="QXTE01000068">
    <property type="protein sequence ID" value="TFK08500.1"/>
    <property type="molecule type" value="Genomic_DNA"/>
</dbReference>
<sequence length="110" mass="12772">MNVMSMNICFSDMKARYTVSLLKRTFMNHFKRTLQLKTEEQYLSTLNKTFGEVCINISSYKHNTKLNSSDTQTPFNILPLLSKSSVNTISHRIQKQLLYQFCVHNTDASL</sequence>
<reference evidence="1 2" key="2">
    <citation type="submission" date="2019-04" db="EMBL/GenBank/DDBJ databases">
        <title>The genome sequence of big-headed turtle.</title>
        <authorList>
            <person name="Gong S."/>
        </authorList>
    </citation>
    <scope>NUCLEOTIDE SEQUENCE [LARGE SCALE GENOMIC DNA]</scope>
    <source>
        <strain evidence="1">DO16091913</strain>
        <tissue evidence="1">Muscle</tissue>
    </source>
</reference>
<dbReference type="AlphaFoldDB" id="A0A4D9EQR8"/>
<keyword evidence="2" id="KW-1185">Reference proteome</keyword>
<name>A0A4D9EQR8_9SAUR</name>
<evidence type="ECO:0000313" key="2">
    <source>
        <dbReference type="Proteomes" id="UP000297703"/>
    </source>
</evidence>
<protein>
    <submittedName>
        <fullName evidence="1">5-hydroxytryptamine receptor 1F</fullName>
    </submittedName>
</protein>
<proteinExistence type="predicted"/>
<reference evidence="1 2" key="1">
    <citation type="submission" date="2019-04" db="EMBL/GenBank/DDBJ databases">
        <title>Draft genome of the big-headed turtle Platysternon megacephalum.</title>
        <authorList>
            <person name="Gong S."/>
        </authorList>
    </citation>
    <scope>NUCLEOTIDE SEQUENCE [LARGE SCALE GENOMIC DNA]</scope>
    <source>
        <strain evidence="1">DO16091913</strain>
        <tissue evidence="1">Muscle</tissue>
    </source>
</reference>
<evidence type="ECO:0000313" key="1">
    <source>
        <dbReference type="EMBL" id="TFK08500.1"/>
    </source>
</evidence>
<gene>
    <name evidence="1" type="ORF">DR999_PMT08518</name>
</gene>
<dbReference type="Proteomes" id="UP000297703">
    <property type="component" value="Unassembled WGS sequence"/>
</dbReference>
<keyword evidence="1" id="KW-0675">Receptor</keyword>
<organism evidence="1 2">
    <name type="scientific">Platysternon megacephalum</name>
    <name type="common">big-headed turtle</name>
    <dbReference type="NCBI Taxonomy" id="55544"/>
    <lineage>
        <taxon>Eukaryota</taxon>
        <taxon>Metazoa</taxon>
        <taxon>Chordata</taxon>
        <taxon>Craniata</taxon>
        <taxon>Vertebrata</taxon>
        <taxon>Euteleostomi</taxon>
        <taxon>Archelosauria</taxon>
        <taxon>Testudinata</taxon>
        <taxon>Testudines</taxon>
        <taxon>Cryptodira</taxon>
        <taxon>Durocryptodira</taxon>
        <taxon>Testudinoidea</taxon>
        <taxon>Platysternidae</taxon>
        <taxon>Platysternon</taxon>
    </lineage>
</organism>
<accession>A0A4D9EQR8</accession>